<sequence>MHSPDLTRLAALPGIQAVLLDLDGTLIDTLDEFEHALGHMLAELGLPGTDRHTIAVTIGKGSEHLVRTVLARALRAAARPHDEAAVQALFERAMQVYFAGYDDAASQHMAKVYPGVREGLQALAAKGLPMAIVTNKPGRLARPLLAATGLDGWVQFLYSGDSFEKRKPDPYPLLQACARLGVPPAQTLMIGDSRNDALAAQAAGCPVVLLRYGFNHGEPIETVAADGYADSIANIAAALPQRAPNHHANSNANASPASL</sequence>
<dbReference type="RefSeq" id="WP_122254494.1">
    <property type="nucleotide sequence ID" value="NZ_RDQL01000017.1"/>
</dbReference>
<dbReference type="NCBIfam" id="TIGR01449">
    <property type="entry name" value="PGP_bact"/>
    <property type="match status" value="1"/>
</dbReference>
<keyword evidence="7" id="KW-0113">Calvin cycle</keyword>
<dbReference type="SFLD" id="SFLDG01129">
    <property type="entry name" value="C1.5:_HAD__Beta-PGM__Phosphata"/>
    <property type="match status" value="1"/>
</dbReference>
<evidence type="ECO:0000313" key="15">
    <source>
        <dbReference type="Proteomes" id="UP000267035"/>
    </source>
</evidence>
<dbReference type="NCBIfam" id="TIGR01509">
    <property type="entry name" value="HAD-SF-IA-v3"/>
    <property type="match status" value="1"/>
</dbReference>
<evidence type="ECO:0000256" key="11">
    <source>
        <dbReference type="ARBA" id="ARBA00023277"/>
    </source>
</evidence>
<dbReference type="GO" id="GO:0046872">
    <property type="term" value="F:metal ion binding"/>
    <property type="evidence" value="ECO:0007669"/>
    <property type="project" value="UniProtKB-KW"/>
</dbReference>
<evidence type="ECO:0000256" key="13">
    <source>
        <dbReference type="HAMAP-Rule" id="MF_00495"/>
    </source>
</evidence>
<feature type="binding site" evidence="13">
    <location>
        <position position="192"/>
    </location>
    <ligand>
        <name>Mg(2+)</name>
        <dbReference type="ChEBI" id="CHEBI:18420"/>
    </ligand>
</feature>
<keyword evidence="15" id="KW-1185">Reference proteome</keyword>
<evidence type="ECO:0000256" key="1">
    <source>
        <dbReference type="ARBA" id="ARBA00000830"/>
    </source>
</evidence>
<accession>A0A3M6Q0Q5</accession>
<dbReference type="PRINTS" id="PR00413">
    <property type="entry name" value="HADHALOGNASE"/>
</dbReference>
<feature type="binding site" evidence="13">
    <location>
        <position position="21"/>
    </location>
    <ligand>
        <name>Mg(2+)</name>
        <dbReference type="ChEBI" id="CHEBI:18420"/>
    </ligand>
</feature>
<dbReference type="GO" id="GO:0006281">
    <property type="term" value="P:DNA repair"/>
    <property type="evidence" value="ECO:0007669"/>
    <property type="project" value="TreeGrafter"/>
</dbReference>
<evidence type="ECO:0000256" key="7">
    <source>
        <dbReference type="ARBA" id="ARBA00022567"/>
    </source>
</evidence>
<gene>
    <name evidence="14" type="primary">gph</name>
    <name evidence="14" type="ORF">EBQ25_10645</name>
</gene>
<evidence type="ECO:0000256" key="3">
    <source>
        <dbReference type="ARBA" id="ARBA00004818"/>
    </source>
</evidence>
<dbReference type="AlphaFoldDB" id="A0A3M6Q0Q5"/>
<dbReference type="Gene3D" id="3.40.50.1000">
    <property type="entry name" value="HAD superfamily/HAD-like"/>
    <property type="match status" value="1"/>
</dbReference>
<evidence type="ECO:0000313" key="14">
    <source>
        <dbReference type="EMBL" id="RMW96852.1"/>
    </source>
</evidence>
<keyword evidence="11 13" id="KW-0119">Carbohydrate metabolism</keyword>
<comment type="catalytic activity">
    <reaction evidence="1 13">
        <text>2-phosphoglycolate + H2O = glycolate + phosphate</text>
        <dbReference type="Rhea" id="RHEA:14369"/>
        <dbReference type="ChEBI" id="CHEBI:15377"/>
        <dbReference type="ChEBI" id="CHEBI:29805"/>
        <dbReference type="ChEBI" id="CHEBI:43474"/>
        <dbReference type="ChEBI" id="CHEBI:58033"/>
        <dbReference type="EC" id="3.1.3.18"/>
    </reaction>
</comment>
<organism evidence="14 15">
    <name type="scientific">Allofranklinella schreckenbergeri</name>
    <dbReference type="NCBI Taxonomy" id="1076744"/>
    <lineage>
        <taxon>Bacteria</taxon>
        <taxon>Pseudomonadati</taxon>
        <taxon>Pseudomonadota</taxon>
        <taxon>Betaproteobacteria</taxon>
        <taxon>Burkholderiales</taxon>
        <taxon>Comamonadaceae</taxon>
        <taxon>Allofranklinella</taxon>
    </lineage>
</organism>
<dbReference type="FunFam" id="3.40.50.1000:FF:000022">
    <property type="entry name" value="Phosphoglycolate phosphatase"/>
    <property type="match status" value="1"/>
</dbReference>
<dbReference type="GO" id="GO:0008967">
    <property type="term" value="F:phosphoglycolate phosphatase activity"/>
    <property type="evidence" value="ECO:0007669"/>
    <property type="project" value="UniProtKB-UniRule"/>
</dbReference>
<dbReference type="SFLD" id="SFLDG01135">
    <property type="entry name" value="C1.5.6:_HAD__Beta-PGM__Phospha"/>
    <property type="match status" value="1"/>
</dbReference>
<dbReference type="UniPathway" id="UPA00865">
    <property type="reaction ID" value="UER00834"/>
</dbReference>
<dbReference type="Proteomes" id="UP000267035">
    <property type="component" value="Unassembled WGS sequence"/>
</dbReference>
<dbReference type="InterPro" id="IPR036412">
    <property type="entry name" value="HAD-like_sf"/>
</dbReference>
<comment type="pathway">
    <text evidence="3 13">Organic acid metabolism; glycolate biosynthesis; glycolate from 2-phosphoglycolate: step 1/1.</text>
</comment>
<evidence type="ECO:0000256" key="6">
    <source>
        <dbReference type="ARBA" id="ARBA00013078"/>
    </source>
</evidence>
<reference evidence="14 15" key="1">
    <citation type="submission" date="2018-10" db="EMBL/GenBank/DDBJ databases">
        <title>Comamonadaceae CDC group NO-1 genome sequencing and assembly.</title>
        <authorList>
            <person name="Bernier A.-M."/>
            <person name="Bernard K."/>
        </authorList>
    </citation>
    <scope>NUCLEOTIDE SEQUENCE [LARGE SCALE GENOMIC DNA]</scope>
    <source>
        <strain evidence="14 15">NML161473</strain>
    </source>
</reference>
<protein>
    <recommendedName>
        <fullName evidence="6 13">Phosphoglycolate phosphatase</fullName>
        <shortName evidence="13">PGP</shortName>
        <shortName evidence="13">PGPase</shortName>
        <ecNumber evidence="6 13">3.1.3.18</ecNumber>
    </recommendedName>
</protein>
<feature type="active site" description="Nucleophile" evidence="13">
    <location>
        <position position="21"/>
    </location>
</feature>
<dbReference type="InterPro" id="IPR006549">
    <property type="entry name" value="HAD-SF_hydro_IIIA"/>
</dbReference>
<comment type="function">
    <text evidence="12 13">Specifically catalyzes the dephosphorylation of 2-phosphoglycolate. Is involved in the dissimilation of the intracellular 2-phosphoglycolate formed during the DNA repair of 3'-phosphoglycolate ends, a major class of DNA lesions induced by oxidative stress.</text>
</comment>
<name>A0A3M6Q0Q5_9BURK</name>
<feature type="binding site" evidence="13">
    <location>
        <position position="23"/>
    </location>
    <ligand>
        <name>Mg(2+)</name>
        <dbReference type="ChEBI" id="CHEBI:18420"/>
    </ligand>
</feature>
<dbReference type="InterPro" id="IPR050155">
    <property type="entry name" value="HAD-like_hydrolase_sf"/>
</dbReference>
<keyword evidence="9 13" id="KW-0378">Hydrolase</keyword>
<dbReference type="InterPro" id="IPR037512">
    <property type="entry name" value="PGPase_prok"/>
</dbReference>
<dbReference type="GO" id="GO:0019253">
    <property type="term" value="P:reductive pentose-phosphate cycle"/>
    <property type="evidence" value="ECO:0007669"/>
    <property type="project" value="UniProtKB-KW"/>
</dbReference>
<evidence type="ECO:0000256" key="5">
    <source>
        <dbReference type="ARBA" id="ARBA00011233"/>
    </source>
</evidence>
<evidence type="ECO:0000256" key="12">
    <source>
        <dbReference type="ARBA" id="ARBA00059247"/>
    </source>
</evidence>
<dbReference type="InterPro" id="IPR023198">
    <property type="entry name" value="PGP-like_dom2"/>
</dbReference>
<keyword evidence="8 13" id="KW-0479">Metal-binding</keyword>
<dbReference type="Pfam" id="PF00702">
    <property type="entry name" value="Hydrolase"/>
    <property type="match status" value="1"/>
</dbReference>
<evidence type="ECO:0000256" key="2">
    <source>
        <dbReference type="ARBA" id="ARBA00001946"/>
    </source>
</evidence>
<dbReference type="NCBIfam" id="TIGR01662">
    <property type="entry name" value="HAD-SF-IIIA"/>
    <property type="match status" value="1"/>
</dbReference>
<keyword evidence="10 13" id="KW-0460">Magnesium</keyword>
<comment type="cofactor">
    <cofactor evidence="2 13">
        <name>Mg(2+)</name>
        <dbReference type="ChEBI" id="CHEBI:18420"/>
    </cofactor>
</comment>
<dbReference type="EC" id="3.1.3.18" evidence="6 13"/>
<proteinExistence type="inferred from homology"/>
<dbReference type="SFLD" id="SFLDS00003">
    <property type="entry name" value="Haloacid_Dehalogenase"/>
    <property type="match status" value="1"/>
</dbReference>
<dbReference type="GO" id="GO:0005829">
    <property type="term" value="C:cytosol"/>
    <property type="evidence" value="ECO:0007669"/>
    <property type="project" value="TreeGrafter"/>
</dbReference>
<dbReference type="HAMAP" id="MF_00495">
    <property type="entry name" value="GPH_hydrolase_bact"/>
    <property type="match status" value="1"/>
</dbReference>
<comment type="caution">
    <text evidence="14">The sequence shown here is derived from an EMBL/GenBank/DDBJ whole genome shotgun (WGS) entry which is preliminary data.</text>
</comment>
<comment type="similarity">
    <text evidence="4 13">Belongs to the HAD-like hydrolase superfamily. CbbY/CbbZ/Gph/YieH family.</text>
</comment>
<comment type="subunit">
    <text evidence="5">Homotrimer.</text>
</comment>
<evidence type="ECO:0000256" key="4">
    <source>
        <dbReference type="ARBA" id="ARBA00006171"/>
    </source>
</evidence>
<evidence type="ECO:0000256" key="9">
    <source>
        <dbReference type="ARBA" id="ARBA00022801"/>
    </source>
</evidence>
<dbReference type="NCBIfam" id="TIGR01549">
    <property type="entry name" value="HAD-SF-IA-v1"/>
    <property type="match status" value="1"/>
</dbReference>
<dbReference type="Gene3D" id="1.10.150.240">
    <property type="entry name" value="Putative phosphatase, domain 2"/>
    <property type="match status" value="1"/>
</dbReference>
<dbReference type="PANTHER" id="PTHR43434:SF1">
    <property type="entry name" value="PHOSPHOGLYCOLATE PHOSPHATASE"/>
    <property type="match status" value="1"/>
</dbReference>
<evidence type="ECO:0000256" key="10">
    <source>
        <dbReference type="ARBA" id="ARBA00022842"/>
    </source>
</evidence>
<dbReference type="GO" id="GO:0046295">
    <property type="term" value="P:glycolate biosynthetic process"/>
    <property type="evidence" value="ECO:0007669"/>
    <property type="project" value="UniProtKB-UniRule"/>
</dbReference>
<evidence type="ECO:0000256" key="8">
    <source>
        <dbReference type="ARBA" id="ARBA00022723"/>
    </source>
</evidence>
<dbReference type="InterPro" id="IPR006439">
    <property type="entry name" value="HAD-SF_hydro_IA"/>
</dbReference>
<dbReference type="InterPro" id="IPR023214">
    <property type="entry name" value="HAD_sf"/>
</dbReference>
<dbReference type="PANTHER" id="PTHR43434">
    <property type="entry name" value="PHOSPHOGLYCOLATE PHOSPHATASE"/>
    <property type="match status" value="1"/>
</dbReference>
<dbReference type="SUPFAM" id="SSF56784">
    <property type="entry name" value="HAD-like"/>
    <property type="match status" value="1"/>
</dbReference>
<dbReference type="EMBL" id="RDQL01000017">
    <property type="protein sequence ID" value="RMW96852.1"/>
    <property type="molecule type" value="Genomic_DNA"/>
</dbReference>